<organism evidence="2">
    <name type="scientific">Leptolyngbya sp. NK1-12</name>
    <dbReference type="NCBI Taxonomy" id="2547451"/>
    <lineage>
        <taxon>Bacteria</taxon>
        <taxon>Bacillati</taxon>
        <taxon>Cyanobacteriota</taxon>
        <taxon>Cyanophyceae</taxon>
        <taxon>Leptolyngbyales</taxon>
        <taxon>Leptolyngbyaceae</taxon>
        <taxon>Leptolyngbya group</taxon>
        <taxon>Leptolyngbya</taxon>
    </lineage>
</organism>
<name>A0AA97AHT8_9CYAN</name>
<feature type="compositionally biased region" description="Low complexity" evidence="1">
    <location>
        <begin position="12"/>
        <end position="29"/>
    </location>
</feature>
<dbReference type="AlphaFoldDB" id="A0AA97AHT8"/>
<protein>
    <submittedName>
        <fullName evidence="2">Uncharacterized protein</fullName>
    </submittedName>
</protein>
<accession>A0AA97AHT8</accession>
<evidence type="ECO:0000256" key="1">
    <source>
        <dbReference type="SAM" id="MobiDB-lite"/>
    </source>
</evidence>
<feature type="region of interest" description="Disordered" evidence="1">
    <location>
        <begin position="1"/>
        <end position="29"/>
    </location>
</feature>
<evidence type="ECO:0000313" key="2">
    <source>
        <dbReference type="EMBL" id="WNZ25845.1"/>
    </source>
</evidence>
<dbReference type="EMBL" id="CP053586">
    <property type="protein sequence ID" value="WNZ25845.1"/>
    <property type="molecule type" value="Genomic_DNA"/>
</dbReference>
<sequence>MRETVRRLAQHPSESVPSASSSAAESQSI</sequence>
<gene>
    <name evidence="2" type="ORF">HJG54_25430</name>
</gene>
<proteinExistence type="predicted"/>
<reference evidence="2" key="1">
    <citation type="submission" date="2020-05" db="EMBL/GenBank/DDBJ databases">
        <authorList>
            <person name="Zhu T."/>
            <person name="Keshari N."/>
            <person name="Lu X."/>
        </authorList>
    </citation>
    <scope>NUCLEOTIDE SEQUENCE</scope>
    <source>
        <strain evidence="2">NK1-12</strain>
    </source>
</reference>